<dbReference type="InterPro" id="IPR046342">
    <property type="entry name" value="CBS_dom_sf"/>
</dbReference>
<dbReference type="PANTHER" id="PTHR43080:SF26">
    <property type="entry name" value="REGULATORY PROTEIN"/>
    <property type="match status" value="1"/>
</dbReference>
<dbReference type="eggNOG" id="COG0517">
    <property type="taxonomic scope" value="Bacteria"/>
</dbReference>
<dbReference type="PROSITE" id="PS51371">
    <property type="entry name" value="CBS"/>
    <property type="match status" value="2"/>
</dbReference>
<name>H0UJ71_9BACT</name>
<evidence type="ECO:0000259" key="3">
    <source>
        <dbReference type="PROSITE" id="PS51371"/>
    </source>
</evidence>
<keyword evidence="5" id="KW-1185">Reference proteome</keyword>
<feature type="domain" description="CBS" evidence="3">
    <location>
        <begin position="11"/>
        <end position="68"/>
    </location>
</feature>
<evidence type="ECO:0000256" key="2">
    <source>
        <dbReference type="PROSITE-ProRule" id="PRU00703"/>
    </source>
</evidence>
<sequence>MTIIMTAGDLMKRDLSAVLETDTVADALRVLHSHRLSGVPVVDAYWRLVGFFSEADALELALPTTAQILQQESFLFDEEKLLSAQFARIYSQPVSKYMQRPPLSVHPSAHILSVAQLMLDKKLYRIAVTDRDVLVGVLDQSDFCEYLLAQVGPS</sequence>
<dbReference type="SUPFAM" id="SSF54631">
    <property type="entry name" value="CBS-domain pair"/>
    <property type="match status" value="1"/>
</dbReference>
<accession>H0UJ71</accession>
<evidence type="ECO:0000313" key="4">
    <source>
        <dbReference type="EMBL" id="EHM12804.1"/>
    </source>
</evidence>
<dbReference type="SMART" id="SM00116">
    <property type="entry name" value="CBS"/>
    <property type="match status" value="2"/>
</dbReference>
<evidence type="ECO:0000256" key="1">
    <source>
        <dbReference type="ARBA" id="ARBA00023122"/>
    </source>
</evidence>
<evidence type="ECO:0000313" key="5">
    <source>
        <dbReference type="Proteomes" id="UP000003806"/>
    </source>
</evidence>
<dbReference type="HOGENOM" id="CLU_040681_9_2_0"/>
<dbReference type="InterPro" id="IPR051257">
    <property type="entry name" value="Diverse_CBS-Domain"/>
</dbReference>
<dbReference type="PANTHER" id="PTHR43080">
    <property type="entry name" value="CBS DOMAIN-CONTAINING PROTEIN CBSX3, MITOCHONDRIAL"/>
    <property type="match status" value="1"/>
</dbReference>
<dbReference type="InterPro" id="IPR000644">
    <property type="entry name" value="CBS_dom"/>
</dbReference>
<proteinExistence type="predicted"/>
<protein>
    <submittedName>
        <fullName evidence="4">CBS-domain-containing membrane protein</fullName>
    </submittedName>
</protein>
<dbReference type="STRING" id="885272.JonanDRAFT_0386"/>
<gene>
    <name evidence="4" type="ORF">JonanDRAFT_0386</name>
</gene>
<reference evidence="4 5" key="1">
    <citation type="submission" date="2011-11" db="EMBL/GenBank/DDBJ databases">
        <title>The Noncontiguous Finished genome of Jonquetella anthropi DSM 22815.</title>
        <authorList>
            <consortium name="US DOE Joint Genome Institute (JGI-PGF)"/>
            <person name="Lucas S."/>
            <person name="Copeland A."/>
            <person name="Lapidus A."/>
            <person name="Glavina del Rio T."/>
            <person name="Dalin E."/>
            <person name="Tice H."/>
            <person name="Bruce D."/>
            <person name="Goodwin L."/>
            <person name="Pitluck S."/>
            <person name="Peters L."/>
            <person name="Mikhailova N."/>
            <person name="Held B."/>
            <person name="Kyrpides N."/>
            <person name="Mavromatis K."/>
            <person name="Ivanova N."/>
            <person name="Markowitz V."/>
            <person name="Cheng J.-F."/>
            <person name="Hugenholtz P."/>
            <person name="Woyke T."/>
            <person name="Wu D."/>
            <person name="Gronow S."/>
            <person name="Wellnitz S."/>
            <person name="Brambilla E."/>
            <person name="Klenk H.-P."/>
            <person name="Eisen J.A."/>
        </authorList>
    </citation>
    <scope>NUCLEOTIDE SEQUENCE [LARGE SCALE GENOMIC DNA]</scope>
    <source>
        <strain evidence="4 5">DSM 22815</strain>
    </source>
</reference>
<dbReference type="EMBL" id="CM001376">
    <property type="protein sequence ID" value="EHM12804.1"/>
    <property type="molecule type" value="Genomic_DNA"/>
</dbReference>
<feature type="domain" description="CBS" evidence="3">
    <location>
        <begin position="98"/>
        <end position="154"/>
    </location>
</feature>
<dbReference type="AlphaFoldDB" id="H0UJ71"/>
<dbReference type="Proteomes" id="UP000003806">
    <property type="component" value="Chromosome"/>
</dbReference>
<dbReference type="OrthoDB" id="4585at2"/>
<organism evidence="4 5">
    <name type="scientific">Jonquetella anthropi DSM 22815</name>
    <dbReference type="NCBI Taxonomy" id="885272"/>
    <lineage>
        <taxon>Bacteria</taxon>
        <taxon>Thermotogati</taxon>
        <taxon>Synergistota</taxon>
        <taxon>Synergistia</taxon>
        <taxon>Synergistales</taxon>
        <taxon>Dethiosulfovibrionaceae</taxon>
        <taxon>Jonquetella</taxon>
    </lineage>
</organism>
<dbReference type="RefSeq" id="WP_008520297.1">
    <property type="nucleotide sequence ID" value="NZ_CM001376.1"/>
</dbReference>
<keyword evidence="1 2" id="KW-0129">CBS domain</keyword>
<dbReference type="Pfam" id="PF00571">
    <property type="entry name" value="CBS"/>
    <property type="match status" value="2"/>
</dbReference>
<dbReference type="Gene3D" id="3.10.580.10">
    <property type="entry name" value="CBS-domain"/>
    <property type="match status" value="1"/>
</dbReference>